<evidence type="ECO:0000256" key="8">
    <source>
        <dbReference type="ARBA" id="ARBA00023014"/>
    </source>
</evidence>
<dbReference type="InterPro" id="IPR017900">
    <property type="entry name" value="4Fe4S_Fe_S_CS"/>
</dbReference>
<dbReference type="PANTHER" id="PTHR43673:SF2">
    <property type="entry name" value="NITROREDUCTASE"/>
    <property type="match status" value="1"/>
</dbReference>
<gene>
    <name evidence="10" type="ORF">B5V00_10240</name>
</gene>
<dbReference type="PANTHER" id="PTHR43673">
    <property type="entry name" value="NAD(P)H NITROREDUCTASE YDGI-RELATED"/>
    <property type="match status" value="1"/>
</dbReference>
<dbReference type="AlphaFoldDB" id="A0A1X0Y2E3"/>
<keyword evidence="6" id="KW-0560">Oxidoreductase</keyword>
<keyword evidence="3" id="KW-0285">Flavoprotein</keyword>
<keyword evidence="5" id="KW-0479">Metal-binding</keyword>
<dbReference type="SUPFAM" id="SSF54862">
    <property type="entry name" value="4Fe-4S ferredoxins"/>
    <property type="match status" value="1"/>
</dbReference>
<dbReference type="Proteomes" id="UP000193136">
    <property type="component" value="Unassembled WGS sequence"/>
</dbReference>
<comment type="cofactor">
    <cofactor evidence="1">
        <name>FMN</name>
        <dbReference type="ChEBI" id="CHEBI:58210"/>
    </cofactor>
</comment>
<keyword evidence="11" id="KW-1185">Reference proteome</keyword>
<dbReference type="Pfam" id="PF00881">
    <property type="entry name" value="Nitroreductase"/>
    <property type="match status" value="1"/>
</dbReference>
<sequence length="301" mass="33116">MAVKHSLYHETGQVRVDRERCTLCRRCVETCPVEVLTIEADAVQQREISFGCIACGHCMMVCPHACISVTGRNLDPADLRSLPEPDARADAEALQTLFTSRRSVRRYRDEPVPAELLEQVVAMASTAPMGIPPSDVGVATVNGFEQVRELSAEVVAGYRRMMKVMRPGLLKLLWPLLGQARYERFNDFILPLGADYIQGWDEGRDTVHWGAPALLVFSHSPYAGAEDAAIACTYAMLTAEALGLGSCMIGGSPPILQRNKALCARLKIPEGHKPSLVLIVGYSAVPFVRTIKRRFRHEQGG</sequence>
<dbReference type="EMBL" id="NAAD01000012">
    <property type="protein sequence ID" value="ORJ59267.1"/>
    <property type="molecule type" value="Genomic_DNA"/>
</dbReference>
<dbReference type="GO" id="GO:0046872">
    <property type="term" value="F:metal ion binding"/>
    <property type="evidence" value="ECO:0007669"/>
    <property type="project" value="UniProtKB-KW"/>
</dbReference>
<dbReference type="Gene3D" id="3.30.70.20">
    <property type="match status" value="1"/>
</dbReference>
<evidence type="ECO:0000256" key="6">
    <source>
        <dbReference type="ARBA" id="ARBA00023002"/>
    </source>
</evidence>
<organism evidence="10 11">
    <name type="scientific">Geothermobacter hydrogeniphilus</name>
    <dbReference type="NCBI Taxonomy" id="1969733"/>
    <lineage>
        <taxon>Bacteria</taxon>
        <taxon>Pseudomonadati</taxon>
        <taxon>Thermodesulfobacteriota</taxon>
        <taxon>Desulfuromonadia</taxon>
        <taxon>Desulfuromonadales</taxon>
        <taxon>Geothermobacteraceae</taxon>
        <taxon>Geothermobacter</taxon>
    </lineage>
</organism>
<reference evidence="10 11" key="1">
    <citation type="submission" date="2017-03" db="EMBL/GenBank/DDBJ databases">
        <title>Genome sequence of Geothermobacter sp. EPR-M, Deep-Sea Iron Reducer.</title>
        <authorList>
            <person name="Tully B."/>
            <person name="Savalia P."/>
            <person name="Abuyen K."/>
            <person name="Baughan C."/>
            <person name="Romero E."/>
            <person name="Ronkowski C."/>
            <person name="Torres B."/>
            <person name="Tremblay J."/>
            <person name="Trujillo A."/>
            <person name="Tyler M."/>
            <person name="Perez-Rodriguez I."/>
            <person name="Amend J."/>
        </authorList>
    </citation>
    <scope>NUCLEOTIDE SEQUENCE [LARGE SCALE GENOMIC DNA]</scope>
    <source>
        <strain evidence="10 11">EPR-M</strain>
    </source>
</reference>
<dbReference type="GO" id="GO:0051536">
    <property type="term" value="F:iron-sulfur cluster binding"/>
    <property type="evidence" value="ECO:0007669"/>
    <property type="project" value="UniProtKB-KW"/>
</dbReference>
<feature type="domain" description="4Fe-4S ferredoxin-type" evidence="9">
    <location>
        <begin position="12"/>
        <end position="41"/>
    </location>
</feature>
<name>A0A1X0Y2E3_9BACT</name>
<dbReference type="OrthoDB" id="368873at2"/>
<dbReference type="InterPro" id="IPR000415">
    <property type="entry name" value="Nitroreductase-like"/>
</dbReference>
<dbReference type="GO" id="GO:0016491">
    <property type="term" value="F:oxidoreductase activity"/>
    <property type="evidence" value="ECO:0007669"/>
    <property type="project" value="UniProtKB-KW"/>
</dbReference>
<dbReference type="PROSITE" id="PS51379">
    <property type="entry name" value="4FE4S_FER_2"/>
    <property type="match status" value="2"/>
</dbReference>
<dbReference type="SUPFAM" id="SSF55469">
    <property type="entry name" value="FMN-dependent nitroreductase-like"/>
    <property type="match status" value="1"/>
</dbReference>
<keyword evidence="7" id="KW-0408">Iron</keyword>
<dbReference type="PROSITE" id="PS00198">
    <property type="entry name" value="4FE4S_FER_1"/>
    <property type="match status" value="2"/>
</dbReference>
<evidence type="ECO:0000313" key="11">
    <source>
        <dbReference type="Proteomes" id="UP000193136"/>
    </source>
</evidence>
<evidence type="ECO:0000259" key="9">
    <source>
        <dbReference type="PROSITE" id="PS51379"/>
    </source>
</evidence>
<dbReference type="InterPro" id="IPR029479">
    <property type="entry name" value="Nitroreductase"/>
</dbReference>
<dbReference type="STRING" id="1969733.B5V00_10240"/>
<dbReference type="InterPro" id="IPR017896">
    <property type="entry name" value="4Fe4S_Fe-S-bd"/>
</dbReference>
<evidence type="ECO:0000256" key="4">
    <source>
        <dbReference type="ARBA" id="ARBA00022643"/>
    </source>
</evidence>
<feature type="domain" description="4Fe-4S ferredoxin-type" evidence="9">
    <location>
        <begin position="44"/>
        <end position="72"/>
    </location>
</feature>
<evidence type="ECO:0000256" key="7">
    <source>
        <dbReference type="ARBA" id="ARBA00023004"/>
    </source>
</evidence>
<proteinExistence type="inferred from homology"/>
<comment type="similarity">
    <text evidence="2">Belongs to the nitroreductase family.</text>
</comment>
<evidence type="ECO:0000256" key="2">
    <source>
        <dbReference type="ARBA" id="ARBA00007118"/>
    </source>
</evidence>
<evidence type="ECO:0000256" key="3">
    <source>
        <dbReference type="ARBA" id="ARBA00022630"/>
    </source>
</evidence>
<evidence type="ECO:0000313" key="10">
    <source>
        <dbReference type="EMBL" id="ORJ59267.1"/>
    </source>
</evidence>
<dbReference type="Pfam" id="PF13237">
    <property type="entry name" value="Fer4_10"/>
    <property type="match status" value="1"/>
</dbReference>
<evidence type="ECO:0000256" key="1">
    <source>
        <dbReference type="ARBA" id="ARBA00001917"/>
    </source>
</evidence>
<dbReference type="Gene3D" id="3.40.109.10">
    <property type="entry name" value="NADH Oxidase"/>
    <property type="match status" value="1"/>
</dbReference>
<comment type="caution">
    <text evidence="10">The sequence shown here is derived from an EMBL/GenBank/DDBJ whole genome shotgun (WGS) entry which is preliminary data.</text>
</comment>
<protein>
    <recommendedName>
        <fullName evidence="9">4Fe-4S ferredoxin-type domain-containing protein</fullName>
    </recommendedName>
</protein>
<accession>A0A1X0Y2E3</accession>
<evidence type="ECO:0000256" key="5">
    <source>
        <dbReference type="ARBA" id="ARBA00022723"/>
    </source>
</evidence>
<keyword evidence="8" id="KW-0411">Iron-sulfur</keyword>
<dbReference type="RefSeq" id="WP_085010697.1">
    <property type="nucleotide sequence ID" value="NZ_NAAD01000012.1"/>
</dbReference>
<keyword evidence="4" id="KW-0288">FMN</keyword>